<dbReference type="Pfam" id="PF14559">
    <property type="entry name" value="TPR_19"/>
    <property type="match status" value="1"/>
</dbReference>
<dbReference type="PANTHER" id="PTHR44366:SF1">
    <property type="entry name" value="UDP-N-ACETYLGLUCOSAMINE--PEPTIDE N-ACETYLGLUCOSAMINYLTRANSFERASE 110 KDA SUBUNIT"/>
    <property type="match status" value="1"/>
</dbReference>
<dbReference type="InterPro" id="IPR013105">
    <property type="entry name" value="TPR_2"/>
</dbReference>
<evidence type="ECO:0000256" key="2">
    <source>
        <dbReference type="ARBA" id="ARBA00022803"/>
    </source>
</evidence>
<reference evidence="5 6" key="1">
    <citation type="submission" date="2017-04" db="EMBL/GenBank/DDBJ databases">
        <authorList>
            <person name="Afonso C.L."/>
            <person name="Miller P.J."/>
            <person name="Scott M.A."/>
            <person name="Spackman E."/>
            <person name="Goraichik I."/>
            <person name="Dimitrov K.M."/>
            <person name="Suarez D.L."/>
            <person name="Swayne D.E."/>
        </authorList>
    </citation>
    <scope>NUCLEOTIDE SEQUENCE [LARGE SCALE GENOMIC DNA]</scope>
    <source>
        <strain evidence="5 6">DSM 11270</strain>
    </source>
</reference>
<dbReference type="InterPro" id="IPR037919">
    <property type="entry name" value="OGT"/>
</dbReference>
<evidence type="ECO:0000256" key="3">
    <source>
        <dbReference type="PROSITE-ProRule" id="PRU00339"/>
    </source>
</evidence>
<dbReference type="PANTHER" id="PTHR44366">
    <property type="entry name" value="UDP-N-ACETYLGLUCOSAMINE--PEPTIDE N-ACETYLGLUCOSAMINYLTRANSFERASE 110 KDA SUBUNIT"/>
    <property type="match status" value="1"/>
</dbReference>
<keyword evidence="2 3" id="KW-0802">TPR repeat</keyword>
<keyword evidence="1" id="KW-0677">Repeat</keyword>
<sequence>MNEDQLYKSCLEALEQGNFELAKKNYEEILEFFPNIKNINYLMGIALVEHNQPQKALIAFKRALVVDTDFEAKVCFQIAVIYLEAEVFDKAIKYLKKALKIDPDYFDAQYNLAKILSISGLTNAAIEAYKRALEIDPKDEETYVNLGVEYSNNLEVEKAKDLYEKALEINPCSYLAYTNLGVEYQDAGNIEEAISYHKKSLECNSFYSLAWYNLACAYALNEEINKSLQALKKAIKLDEENKEYAKNDPELDILVGNPVFEDLIN</sequence>
<dbReference type="SUPFAM" id="SSF48452">
    <property type="entry name" value="TPR-like"/>
    <property type="match status" value="1"/>
</dbReference>
<proteinExistence type="predicted"/>
<dbReference type="RefSeq" id="WP_159446312.1">
    <property type="nucleotide sequence ID" value="NZ_FWWT01000020.1"/>
</dbReference>
<dbReference type="GO" id="GO:0097363">
    <property type="term" value="F:protein O-acetylglucosaminyltransferase activity"/>
    <property type="evidence" value="ECO:0007669"/>
    <property type="project" value="TreeGrafter"/>
</dbReference>
<dbReference type="AlphaFoldDB" id="A0A1W1VH30"/>
<dbReference type="PROSITE" id="PS50005">
    <property type="entry name" value="TPR"/>
    <property type="match status" value="5"/>
</dbReference>
<evidence type="ECO:0000313" key="6">
    <source>
        <dbReference type="Proteomes" id="UP000192731"/>
    </source>
</evidence>
<accession>A0A1W1VH30</accession>
<dbReference type="PROSITE" id="PS50293">
    <property type="entry name" value="TPR_REGION"/>
    <property type="match status" value="2"/>
</dbReference>
<dbReference type="Pfam" id="PF13431">
    <property type="entry name" value="TPR_17"/>
    <property type="match status" value="1"/>
</dbReference>
<dbReference type="Pfam" id="PF13432">
    <property type="entry name" value="TPR_16"/>
    <property type="match status" value="1"/>
</dbReference>
<dbReference type="EMBL" id="FWWT01000020">
    <property type="protein sequence ID" value="SMB92264.1"/>
    <property type="molecule type" value="Genomic_DNA"/>
</dbReference>
<name>A0A1W1VH30_DESTI</name>
<evidence type="ECO:0000313" key="5">
    <source>
        <dbReference type="EMBL" id="SMB92264.1"/>
    </source>
</evidence>
<dbReference type="Gene3D" id="1.25.40.10">
    <property type="entry name" value="Tetratricopeptide repeat domain"/>
    <property type="match status" value="3"/>
</dbReference>
<keyword evidence="6" id="KW-1185">Reference proteome</keyword>
<dbReference type="Pfam" id="PF07719">
    <property type="entry name" value="TPR_2"/>
    <property type="match status" value="1"/>
</dbReference>
<dbReference type="NCBIfam" id="NF047558">
    <property type="entry name" value="TPR_END_plus"/>
    <property type="match status" value="1"/>
</dbReference>
<feature type="coiled-coil region" evidence="4">
    <location>
        <begin position="221"/>
        <end position="248"/>
    </location>
</feature>
<organism evidence="5 6">
    <name type="scientific">Desulfonispora thiosulfatigenes DSM 11270</name>
    <dbReference type="NCBI Taxonomy" id="656914"/>
    <lineage>
        <taxon>Bacteria</taxon>
        <taxon>Bacillati</taxon>
        <taxon>Bacillota</taxon>
        <taxon>Clostridia</taxon>
        <taxon>Eubacteriales</taxon>
        <taxon>Peptococcaceae</taxon>
        <taxon>Desulfonispora</taxon>
    </lineage>
</organism>
<dbReference type="SMART" id="SM00028">
    <property type="entry name" value="TPR"/>
    <property type="match status" value="7"/>
</dbReference>
<feature type="repeat" description="TPR" evidence="3">
    <location>
        <begin position="72"/>
        <end position="105"/>
    </location>
</feature>
<protein>
    <submittedName>
        <fullName evidence="5">Tetratricopeptide repeat-containing protein</fullName>
    </submittedName>
</protein>
<feature type="repeat" description="TPR" evidence="3">
    <location>
        <begin position="208"/>
        <end position="241"/>
    </location>
</feature>
<evidence type="ECO:0000256" key="4">
    <source>
        <dbReference type="SAM" id="Coils"/>
    </source>
</evidence>
<dbReference type="STRING" id="656914.SAMN00017405_1935"/>
<dbReference type="InterPro" id="IPR011990">
    <property type="entry name" value="TPR-like_helical_dom_sf"/>
</dbReference>
<evidence type="ECO:0000256" key="1">
    <source>
        <dbReference type="ARBA" id="ARBA00022737"/>
    </source>
</evidence>
<dbReference type="InterPro" id="IPR019734">
    <property type="entry name" value="TPR_rpt"/>
</dbReference>
<keyword evidence="4" id="KW-0175">Coiled coil</keyword>
<feature type="repeat" description="TPR" evidence="3">
    <location>
        <begin position="140"/>
        <end position="173"/>
    </location>
</feature>
<feature type="repeat" description="TPR" evidence="3">
    <location>
        <begin position="106"/>
        <end position="139"/>
    </location>
</feature>
<gene>
    <name evidence="5" type="ORF">SAMN00017405_1935</name>
</gene>
<dbReference type="OrthoDB" id="9793831at2"/>
<dbReference type="Proteomes" id="UP000192731">
    <property type="component" value="Unassembled WGS sequence"/>
</dbReference>
<dbReference type="GO" id="GO:0006493">
    <property type="term" value="P:protein O-linked glycosylation"/>
    <property type="evidence" value="ECO:0007669"/>
    <property type="project" value="InterPro"/>
</dbReference>
<feature type="repeat" description="TPR" evidence="3">
    <location>
        <begin position="174"/>
        <end position="207"/>
    </location>
</feature>